<feature type="region of interest" description="Disordered" evidence="7">
    <location>
        <begin position="51"/>
        <end position="74"/>
    </location>
</feature>
<keyword evidence="5" id="KW-0998">Cell outer membrane</keyword>
<comment type="subcellular location">
    <subcellularLocation>
        <location evidence="1">Cell outer membrane</location>
        <topology evidence="1">Lipid-anchor</topology>
    </subcellularLocation>
</comment>
<keyword evidence="6" id="KW-0449">Lipoprotein</keyword>
<dbReference type="InterPro" id="IPR032831">
    <property type="entry name" value="LptM_cons"/>
</dbReference>
<evidence type="ECO:0000256" key="2">
    <source>
        <dbReference type="ARBA" id="ARBA00022729"/>
    </source>
</evidence>
<evidence type="ECO:0000313" key="9">
    <source>
        <dbReference type="EMBL" id="EXB04990.1"/>
    </source>
</evidence>
<evidence type="ECO:0000256" key="5">
    <source>
        <dbReference type="ARBA" id="ARBA00023237"/>
    </source>
</evidence>
<sequence length="74" mass="8197">MRRVICLISLLSSSILLSACGQSGALQLPSDPNYDKRAKYLLYRNKEQKQVVQQDEQAEQSVESSAAQPQTTSP</sequence>
<dbReference type="NCBIfam" id="NF047847">
    <property type="entry name" value="SS_mature_LptM"/>
    <property type="match status" value="1"/>
</dbReference>
<evidence type="ECO:0000256" key="8">
    <source>
        <dbReference type="SAM" id="SignalP"/>
    </source>
</evidence>
<keyword evidence="2 8" id="KW-0732">Signal</keyword>
<evidence type="ECO:0000313" key="10">
    <source>
        <dbReference type="Proteomes" id="UP000020595"/>
    </source>
</evidence>
<evidence type="ECO:0000256" key="1">
    <source>
        <dbReference type="ARBA" id="ARBA00004459"/>
    </source>
</evidence>
<keyword evidence="4" id="KW-0564">Palmitate</keyword>
<dbReference type="Proteomes" id="UP000020595">
    <property type="component" value="Unassembled WGS sequence"/>
</dbReference>
<organism evidence="9 10">
    <name type="scientific">Acinetobacter baumannii (strain 1295743)</name>
    <dbReference type="NCBI Taxonomy" id="1310613"/>
    <lineage>
        <taxon>Bacteria</taxon>
        <taxon>Pseudomonadati</taxon>
        <taxon>Pseudomonadota</taxon>
        <taxon>Gammaproteobacteria</taxon>
        <taxon>Moraxellales</taxon>
        <taxon>Moraxellaceae</taxon>
        <taxon>Acinetobacter</taxon>
        <taxon>Acinetobacter calcoaceticus/baumannii complex</taxon>
    </lineage>
</organism>
<proteinExistence type="predicted"/>
<evidence type="ECO:0000256" key="3">
    <source>
        <dbReference type="ARBA" id="ARBA00023136"/>
    </source>
</evidence>
<reference evidence="9 10" key="1">
    <citation type="submission" date="2014-02" db="EMBL/GenBank/DDBJ databases">
        <title>Comparative genomics and transcriptomics to identify genetic mechanisms underlying the emergence of carbapenem resistant Acinetobacter baumannii (CRAb).</title>
        <authorList>
            <person name="Harris A.D."/>
            <person name="Johnson K.J."/>
            <person name="George J."/>
            <person name="Shefchek K."/>
            <person name="Daugherty S.C."/>
            <person name="Parankush S."/>
            <person name="Sadzewicz L."/>
            <person name="Tallon L."/>
            <person name="Sengamalay N."/>
            <person name="Hazen T.H."/>
            <person name="Rasko D.A."/>
        </authorList>
    </citation>
    <scope>NUCLEOTIDE SEQUENCE [LARGE SCALE GENOMIC DNA]</scope>
    <source>
        <strain evidence="9 10">1295743</strain>
    </source>
</reference>
<accession>A0A009HPN4</accession>
<dbReference type="GeneID" id="92894908"/>
<protein>
    <submittedName>
        <fullName evidence="9">Prokaryotic lipo-attachment site family protein</fullName>
    </submittedName>
</protein>
<name>A0A009HPN4_ACIB9</name>
<keyword evidence="3" id="KW-0472">Membrane</keyword>
<feature type="signal peptide" evidence="8">
    <location>
        <begin position="1"/>
        <end position="18"/>
    </location>
</feature>
<evidence type="ECO:0000256" key="6">
    <source>
        <dbReference type="ARBA" id="ARBA00023288"/>
    </source>
</evidence>
<dbReference type="PROSITE" id="PS51257">
    <property type="entry name" value="PROKAR_LIPOPROTEIN"/>
    <property type="match status" value="1"/>
</dbReference>
<dbReference type="EMBL" id="JEWH01000035">
    <property type="protein sequence ID" value="EXB04990.1"/>
    <property type="molecule type" value="Genomic_DNA"/>
</dbReference>
<dbReference type="RefSeq" id="WP_001255198.1">
    <property type="nucleotide sequence ID" value="NZ_JEWH01000035.1"/>
</dbReference>
<feature type="chain" id="PRO_5001446275" evidence="8">
    <location>
        <begin position="19"/>
        <end position="74"/>
    </location>
</feature>
<comment type="caution">
    <text evidence="9">The sequence shown here is derived from an EMBL/GenBank/DDBJ whole genome shotgun (WGS) entry which is preliminary data.</text>
</comment>
<gene>
    <name evidence="9" type="ORF">J512_2664</name>
</gene>
<dbReference type="AlphaFoldDB" id="A0A009HPN4"/>
<dbReference type="PATRIC" id="fig|1310613.3.peg.2567"/>
<evidence type="ECO:0000256" key="7">
    <source>
        <dbReference type="SAM" id="MobiDB-lite"/>
    </source>
</evidence>
<evidence type="ECO:0000256" key="4">
    <source>
        <dbReference type="ARBA" id="ARBA00023139"/>
    </source>
</evidence>